<keyword evidence="4 6" id="KW-0012">Acyltransferase</keyword>
<dbReference type="STRING" id="6293.A0A1I8EVN6"/>
<comment type="pathway">
    <text evidence="1 6">Nucleotide-sugar biosynthesis; UDP-N-acetyl-alpha-D-glucosamine biosynthesis; N-acetyl-alpha-D-glucosamine 1-phosphate from alpha-D-glucosamine 6-phosphate (route I): step 1/2.</text>
</comment>
<sequence length="202" mass="23551">MIADNAMDLKNTVLDSVKEADHCERLLCTKDYKTIFAESFLHFIHLQGLPEIPEDYRLRPLMSIDYHRGYLELLSQLTVVGDVSEEMFLRRFNSMRNMSPPAYYIIVIEHKEIKRVVASATLVLEWKFIHDAGCRGRIEDVVVDQSVRGHHFGMLLNQHLVVLARHIGVYKLSLECKDELISFYEQFGFKKDEGNNFLVQKF</sequence>
<dbReference type="GO" id="GO:0006048">
    <property type="term" value="P:UDP-N-acetylglucosamine biosynthetic process"/>
    <property type="evidence" value="ECO:0007669"/>
    <property type="project" value="UniProtKB-UniRule"/>
</dbReference>
<evidence type="ECO:0000313" key="8">
    <source>
        <dbReference type="WBParaSite" id="maker-PairedContig_5606-snap-gene-0.21-mRNA-1"/>
    </source>
</evidence>
<dbReference type="FunFam" id="3.40.630.30:FF:000043">
    <property type="entry name" value="Glucosamine 6-phosphate N-acetyltransferase"/>
    <property type="match status" value="1"/>
</dbReference>
<proteinExistence type="inferred from homology"/>
<dbReference type="UniPathway" id="UPA00113">
    <property type="reaction ID" value="UER00529"/>
</dbReference>
<dbReference type="AlphaFoldDB" id="A0A1I8EVN6"/>
<evidence type="ECO:0000256" key="2">
    <source>
        <dbReference type="ARBA" id="ARBA00006048"/>
    </source>
</evidence>
<dbReference type="InterPro" id="IPR000182">
    <property type="entry name" value="GNAT_dom"/>
</dbReference>
<dbReference type="InterPro" id="IPR016181">
    <property type="entry name" value="Acyl_CoA_acyltransferase"/>
</dbReference>
<evidence type="ECO:0000256" key="5">
    <source>
        <dbReference type="ARBA" id="ARBA00048964"/>
    </source>
</evidence>
<protein>
    <recommendedName>
        <fullName evidence="6">Glucosamine 6-phosphate N-acetyltransferase</fullName>
        <ecNumber evidence="6">2.3.1.4</ecNumber>
    </recommendedName>
</protein>
<comment type="similarity">
    <text evidence="2 6">Belongs to the acetyltransferase family. GNA1 subfamily.</text>
</comment>
<dbReference type="WBParaSite" id="maker-PairedContig_5606-snap-gene-0.21-mRNA-1">
    <property type="protein sequence ID" value="maker-PairedContig_5606-snap-gene-0.21-mRNA-1"/>
    <property type="gene ID" value="maker-PairedContig_5606-snap-gene-0.21"/>
</dbReference>
<dbReference type="SUPFAM" id="SSF55729">
    <property type="entry name" value="Acyl-CoA N-acyltransferases (Nat)"/>
    <property type="match status" value="1"/>
</dbReference>
<dbReference type="EC" id="2.3.1.4" evidence="6"/>
<dbReference type="Gene3D" id="3.40.630.30">
    <property type="match status" value="1"/>
</dbReference>
<dbReference type="PANTHER" id="PTHR13355">
    <property type="entry name" value="GLUCOSAMINE 6-PHOSPHATE N-ACETYLTRANSFERASE"/>
    <property type="match status" value="1"/>
</dbReference>
<evidence type="ECO:0000256" key="4">
    <source>
        <dbReference type="ARBA" id="ARBA00023315"/>
    </source>
</evidence>
<keyword evidence="3 6" id="KW-0808">Transferase</keyword>
<dbReference type="GO" id="GO:0004343">
    <property type="term" value="F:glucosamine 6-phosphate N-acetyltransferase activity"/>
    <property type="evidence" value="ECO:0007669"/>
    <property type="project" value="UniProtKB-UniRule"/>
</dbReference>
<organism evidence="8">
    <name type="scientific">Wuchereria bancrofti</name>
    <dbReference type="NCBI Taxonomy" id="6293"/>
    <lineage>
        <taxon>Eukaryota</taxon>
        <taxon>Metazoa</taxon>
        <taxon>Ecdysozoa</taxon>
        <taxon>Nematoda</taxon>
        <taxon>Chromadorea</taxon>
        <taxon>Rhabditida</taxon>
        <taxon>Spirurina</taxon>
        <taxon>Spiruromorpha</taxon>
        <taxon>Filarioidea</taxon>
        <taxon>Onchocercidae</taxon>
        <taxon>Wuchereria</taxon>
    </lineage>
</organism>
<dbReference type="InterPro" id="IPR039143">
    <property type="entry name" value="GNPNAT1-like"/>
</dbReference>
<dbReference type="PANTHER" id="PTHR13355:SF11">
    <property type="entry name" value="GLUCOSAMINE 6-PHOSPHATE N-ACETYLTRANSFERASE"/>
    <property type="match status" value="1"/>
</dbReference>
<accession>A0A1I8EVN6</accession>
<dbReference type="Pfam" id="PF00583">
    <property type="entry name" value="Acetyltransf_1"/>
    <property type="match status" value="1"/>
</dbReference>
<reference evidence="8" key="1">
    <citation type="submission" date="2016-11" db="UniProtKB">
        <authorList>
            <consortium name="WormBaseParasite"/>
        </authorList>
    </citation>
    <scope>IDENTIFICATION</scope>
    <source>
        <strain evidence="8">pt0022</strain>
    </source>
</reference>
<feature type="domain" description="N-acetyltransferase" evidence="7">
    <location>
        <begin position="56"/>
        <end position="202"/>
    </location>
</feature>
<evidence type="ECO:0000256" key="3">
    <source>
        <dbReference type="ARBA" id="ARBA00022679"/>
    </source>
</evidence>
<evidence type="ECO:0000256" key="1">
    <source>
        <dbReference type="ARBA" id="ARBA00004832"/>
    </source>
</evidence>
<dbReference type="PROSITE" id="PS51186">
    <property type="entry name" value="GNAT"/>
    <property type="match status" value="1"/>
</dbReference>
<evidence type="ECO:0000259" key="7">
    <source>
        <dbReference type="PROSITE" id="PS51186"/>
    </source>
</evidence>
<comment type="catalytic activity">
    <reaction evidence="5 6">
        <text>D-glucosamine 6-phosphate + acetyl-CoA = N-acetyl-D-glucosamine 6-phosphate + CoA + H(+)</text>
        <dbReference type="Rhea" id="RHEA:10292"/>
        <dbReference type="ChEBI" id="CHEBI:15378"/>
        <dbReference type="ChEBI" id="CHEBI:57287"/>
        <dbReference type="ChEBI" id="CHEBI:57288"/>
        <dbReference type="ChEBI" id="CHEBI:57513"/>
        <dbReference type="ChEBI" id="CHEBI:58725"/>
        <dbReference type="EC" id="2.3.1.4"/>
    </reaction>
</comment>
<name>A0A1I8EVN6_WUCBA</name>
<evidence type="ECO:0000256" key="6">
    <source>
        <dbReference type="RuleBase" id="RU365086"/>
    </source>
</evidence>